<dbReference type="Proteomes" id="UP000276776">
    <property type="component" value="Unassembled WGS sequence"/>
</dbReference>
<dbReference type="AlphaFoldDB" id="A0A0N5CNJ4"/>
<dbReference type="WBParaSite" id="TCLT_0000175501-mRNA-1">
    <property type="protein sequence ID" value="TCLT_0000175501-mRNA-1"/>
    <property type="gene ID" value="TCLT_0000175501"/>
</dbReference>
<evidence type="ECO:0000313" key="2">
    <source>
        <dbReference type="EMBL" id="VDM97359.1"/>
    </source>
</evidence>
<keyword evidence="3" id="KW-1185">Reference proteome</keyword>
<gene>
    <name evidence="2" type="ORF">TCLT_LOCUS1756</name>
</gene>
<organism evidence="4">
    <name type="scientific">Thelazia callipaeda</name>
    <name type="common">Oriental eyeworm</name>
    <name type="synonym">Parasitic nematode</name>
    <dbReference type="NCBI Taxonomy" id="103827"/>
    <lineage>
        <taxon>Eukaryota</taxon>
        <taxon>Metazoa</taxon>
        <taxon>Ecdysozoa</taxon>
        <taxon>Nematoda</taxon>
        <taxon>Chromadorea</taxon>
        <taxon>Rhabditida</taxon>
        <taxon>Spirurina</taxon>
        <taxon>Spiruromorpha</taxon>
        <taxon>Thelazioidea</taxon>
        <taxon>Thelaziidae</taxon>
        <taxon>Thelazia</taxon>
    </lineage>
</organism>
<evidence type="ECO:0000313" key="3">
    <source>
        <dbReference type="Proteomes" id="UP000276776"/>
    </source>
</evidence>
<dbReference type="EMBL" id="UYYF01000260">
    <property type="protein sequence ID" value="VDM97359.1"/>
    <property type="molecule type" value="Genomic_DNA"/>
</dbReference>
<feature type="compositionally biased region" description="Basic residues" evidence="1">
    <location>
        <begin position="82"/>
        <end position="104"/>
    </location>
</feature>
<feature type="region of interest" description="Disordered" evidence="1">
    <location>
        <begin position="82"/>
        <end position="110"/>
    </location>
</feature>
<evidence type="ECO:0000313" key="4">
    <source>
        <dbReference type="WBParaSite" id="TCLT_0000175501-mRNA-1"/>
    </source>
</evidence>
<feature type="region of interest" description="Disordered" evidence="1">
    <location>
        <begin position="14"/>
        <end position="35"/>
    </location>
</feature>
<proteinExistence type="predicted"/>
<sequence length="277" mass="30968">MAYYIETIAPENFDAHTSSSSSCSSDPEDDGRVDGSLSPRLLLTLAIQRRRVTYNSKERDLRRELLHTSVIQSLCKYLGERRARRRQQRRLSRRSRRRSNRTNRKREYSSSCGLETYSGVSAHPGVVVDNYPNYMDLAANEAESGGIESGTKQFVGCNDSLLSLYQDNCVQLPGSNGVKADNSLVVLPPPPPPPILPTPPASKKARCSYPDSDPFGLDKLFDELYGTPTISSGCRDRRNDVSNHSHESAITFECGMFGRGIVKIALCGCRRRRRMMI</sequence>
<protein>
    <submittedName>
        <fullName evidence="4">SERTA domain-containing protein</fullName>
    </submittedName>
</protein>
<reference evidence="2 3" key="2">
    <citation type="submission" date="2018-11" db="EMBL/GenBank/DDBJ databases">
        <authorList>
            <consortium name="Pathogen Informatics"/>
        </authorList>
    </citation>
    <scope>NUCLEOTIDE SEQUENCE [LARGE SCALE GENOMIC DNA]</scope>
</reference>
<dbReference type="OrthoDB" id="5865307at2759"/>
<evidence type="ECO:0000256" key="1">
    <source>
        <dbReference type="SAM" id="MobiDB-lite"/>
    </source>
</evidence>
<name>A0A0N5CNJ4_THECL</name>
<reference evidence="4" key="1">
    <citation type="submission" date="2017-02" db="UniProtKB">
        <authorList>
            <consortium name="WormBaseParasite"/>
        </authorList>
    </citation>
    <scope>IDENTIFICATION</scope>
</reference>
<accession>A0A0N5CNJ4</accession>
<dbReference type="OMA" id="QRRRIIY"/>